<comment type="caution">
    <text evidence="1">The sequence shown here is derived from an EMBL/GenBank/DDBJ whole genome shotgun (WGS) entry which is preliminary data.</text>
</comment>
<evidence type="ECO:0000313" key="2">
    <source>
        <dbReference type="Proteomes" id="UP000799754"/>
    </source>
</evidence>
<name>A0ACB6SAE1_9PLEO</name>
<organism evidence="1 2">
    <name type="scientific">Macroventuria anomochaeta</name>
    <dbReference type="NCBI Taxonomy" id="301207"/>
    <lineage>
        <taxon>Eukaryota</taxon>
        <taxon>Fungi</taxon>
        <taxon>Dikarya</taxon>
        <taxon>Ascomycota</taxon>
        <taxon>Pezizomycotina</taxon>
        <taxon>Dothideomycetes</taxon>
        <taxon>Pleosporomycetidae</taxon>
        <taxon>Pleosporales</taxon>
        <taxon>Pleosporineae</taxon>
        <taxon>Didymellaceae</taxon>
        <taxon>Macroventuria</taxon>
    </lineage>
</organism>
<keyword evidence="2" id="KW-1185">Reference proteome</keyword>
<dbReference type="Proteomes" id="UP000799754">
    <property type="component" value="Unassembled WGS sequence"/>
</dbReference>
<sequence length="177" mass="19236">MAEMGQNERNVSANALTIACELIRASKDKKAKTAILPGKVTASRYVITLTGDEKRPGNVIREVEEPDLERDVGILDDFTDDDAVWSKDSTASVDDDESVNGEESGIAAAKPEKSKGKGKKAERTQDEDLEDQARNSQVVTVGLKRGRDEDSDNGEGSSKAAAKVLKKSKKDKRRKSE</sequence>
<proteinExistence type="predicted"/>
<gene>
    <name evidence="1" type="ORF">BU25DRAFT_455291</name>
</gene>
<reference evidence="1" key="1">
    <citation type="journal article" date="2020" name="Stud. Mycol.">
        <title>101 Dothideomycetes genomes: a test case for predicting lifestyles and emergence of pathogens.</title>
        <authorList>
            <person name="Haridas S."/>
            <person name="Albert R."/>
            <person name="Binder M."/>
            <person name="Bloem J."/>
            <person name="Labutti K."/>
            <person name="Salamov A."/>
            <person name="Andreopoulos B."/>
            <person name="Baker S."/>
            <person name="Barry K."/>
            <person name="Bills G."/>
            <person name="Bluhm B."/>
            <person name="Cannon C."/>
            <person name="Castanera R."/>
            <person name="Culley D."/>
            <person name="Daum C."/>
            <person name="Ezra D."/>
            <person name="Gonzalez J."/>
            <person name="Henrissat B."/>
            <person name="Kuo A."/>
            <person name="Liang C."/>
            <person name="Lipzen A."/>
            <person name="Lutzoni F."/>
            <person name="Magnuson J."/>
            <person name="Mondo S."/>
            <person name="Nolan M."/>
            <person name="Ohm R."/>
            <person name="Pangilinan J."/>
            <person name="Park H.-J."/>
            <person name="Ramirez L."/>
            <person name="Alfaro M."/>
            <person name="Sun H."/>
            <person name="Tritt A."/>
            <person name="Yoshinaga Y."/>
            <person name="Zwiers L.-H."/>
            <person name="Turgeon B."/>
            <person name="Goodwin S."/>
            <person name="Spatafora J."/>
            <person name="Crous P."/>
            <person name="Grigoriev I."/>
        </authorList>
    </citation>
    <scope>NUCLEOTIDE SEQUENCE</scope>
    <source>
        <strain evidence="1">CBS 525.71</strain>
    </source>
</reference>
<accession>A0ACB6SAE1</accession>
<protein>
    <submittedName>
        <fullName evidence="1">Uncharacterized protein</fullName>
    </submittedName>
</protein>
<evidence type="ECO:0000313" key="1">
    <source>
        <dbReference type="EMBL" id="KAF2630943.1"/>
    </source>
</evidence>
<dbReference type="EMBL" id="MU006705">
    <property type="protein sequence ID" value="KAF2630943.1"/>
    <property type="molecule type" value="Genomic_DNA"/>
</dbReference>